<comment type="caution">
    <text evidence="3">The sequence shown here is derived from an EMBL/GenBank/DDBJ whole genome shotgun (WGS) entry which is preliminary data.</text>
</comment>
<protein>
    <submittedName>
        <fullName evidence="3">Pre-mRNA splicing factor</fullName>
    </submittedName>
</protein>
<evidence type="ECO:0000256" key="1">
    <source>
        <dbReference type="ARBA" id="ARBA00022737"/>
    </source>
</evidence>
<dbReference type="GO" id="GO:0000398">
    <property type="term" value="P:mRNA splicing, via spliceosome"/>
    <property type="evidence" value="ECO:0007669"/>
    <property type="project" value="InterPro"/>
</dbReference>
<evidence type="ECO:0000313" key="3">
    <source>
        <dbReference type="EMBL" id="OAO16176.1"/>
    </source>
</evidence>
<keyword evidence="1" id="KW-0677">Repeat</keyword>
<dbReference type="InterPro" id="IPR045075">
    <property type="entry name" value="Syf1-like"/>
</dbReference>
<proteinExistence type="predicted"/>
<evidence type="ECO:0000256" key="2">
    <source>
        <dbReference type="SAM" id="MobiDB-lite"/>
    </source>
</evidence>
<gene>
    <name evidence="3" type="ORF">AV274_2117</name>
</gene>
<dbReference type="Proteomes" id="UP000078348">
    <property type="component" value="Unassembled WGS sequence"/>
</dbReference>
<sequence length="917" mass="103900">MDSILNSQDIQRQNPGASIYRNGEQREWKQTYSNSPGVQHSLNGFFSTEYPSRLRDSEVSSVAWPSAEPLDQRLFPSAYPTSQSYRFDSFSPHGSSLHPSSVFQRDRPHLAPPQWSEGGWSSAYLDSFYDFNDVNHSFYGLDDQPAAWDGPEDFWVNVPSQPTSQVGSQPTSQAAVQCVSQGVSRSQGQPPPRNVFGFSDSTYLGPLDCEGMSYFNSSRGIYAPRPSFLKPAPAASAPAASAPATPATPGLSVSSSSSDLAALAPPPVHLSALWREPVYHRIWEGFDAPTRQRLLAQAATPTADSAEAIKKRVEKGILEKKNCHIQQARAVFVELVVAHGDSIQVWLEFCRLEMECGDYLKARCVLETACAQHPHNEVLLQKRLRVEERLRSVNNVILIINELNLMDTQKSVKIMVEGVTVLSKLGYEKMANQYRDSLSTASKYFTGNLYLELMLNEQRSGELTQLVAMIHQALVLFPKYGPLWFFCFALEEHMRFLQWDRQHLRDILRSDLDEEALKAVGNLTSDLLWRVFLMRIESWFRSIMYMREATNEDPVRLQELSQGLRVVAAFASRNLRQALQACPPNLLWKLYMAIGRYTNLVGCRHTARKLLQRAYRLAPPKSRHAVLLEFSKLEYFALHLPVSIGLLNFGVLSFPSEWKLLLERIQQLVLSGRYLDALRLNVDALSKHVGAGRLWSSYIHLMHQIFGPEAAMQAFTSALTHVAKSGEVWCEGARIFMNPASRFFHLLNASKCLNYAVFFTPQYGDSFIEAIRLAVLSSDVFMALHSISSPWIATIFYRSLPMVAFLIKRISYYEPNYGPLWFRCQESMLSPPKEVLYRGYHMAVQELAVNKELYYEAMLRCAQKQAKGDCSPSAPISPFRKEFTYGFKPDYMLDVLNSSKRLIRQIKILYGASQLDN</sequence>
<dbReference type="EMBL" id="LXWW01000096">
    <property type="protein sequence ID" value="OAO16176.1"/>
    <property type="molecule type" value="Genomic_DNA"/>
</dbReference>
<dbReference type="STRING" id="478820.A0A196SIN9"/>
<dbReference type="InterPro" id="IPR011990">
    <property type="entry name" value="TPR-like_helical_dom_sf"/>
</dbReference>
<organism evidence="3 4">
    <name type="scientific">Blastocystis sp. subtype 1 (strain ATCC 50177 / NandII)</name>
    <dbReference type="NCBI Taxonomy" id="478820"/>
    <lineage>
        <taxon>Eukaryota</taxon>
        <taxon>Sar</taxon>
        <taxon>Stramenopiles</taxon>
        <taxon>Bigyra</taxon>
        <taxon>Opalozoa</taxon>
        <taxon>Opalinata</taxon>
        <taxon>Blastocystidae</taxon>
        <taxon>Blastocystis</taxon>
    </lineage>
</organism>
<evidence type="ECO:0000313" key="4">
    <source>
        <dbReference type="Proteomes" id="UP000078348"/>
    </source>
</evidence>
<dbReference type="PANTHER" id="PTHR11246:SF20">
    <property type="entry name" value="TPR-CONTAINING PROTEIN DDB_G0280363"/>
    <property type="match status" value="1"/>
</dbReference>
<dbReference type="PANTHER" id="PTHR11246">
    <property type="entry name" value="PRE-MRNA SPLICING FACTOR"/>
    <property type="match status" value="1"/>
</dbReference>
<keyword evidence="4" id="KW-1185">Reference proteome</keyword>
<feature type="compositionally biased region" description="Polar residues" evidence="2">
    <location>
        <begin position="1"/>
        <end position="16"/>
    </location>
</feature>
<feature type="region of interest" description="Disordered" evidence="2">
    <location>
        <begin position="232"/>
        <end position="251"/>
    </location>
</feature>
<dbReference type="Gene3D" id="1.25.40.10">
    <property type="entry name" value="Tetratricopeptide repeat domain"/>
    <property type="match status" value="1"/>
</dbReference>
<reference evidence="3 4" key="1">
    <citation type="submission" date="2016-05" db="EMBL/GenBank/DDBJ databases">
        <title>Nuclear genome of Blastocystis sp. subtype 1 NandII.</title>
        <authorList>
            <person name="Gentekaki E."/>
            <person name="Curtis B."/>
            <person name="Stairs C."/>
            <person name="Eme L."/>
            <person name="Herman E."/>
            <person name="Klimes V."/>
            <person name="Arias M.C."/>
            <person name="Elias M."/>
            <person name="Hilliou F."/>
            <person name="Klute M."/>
            <person name="Malik S.-B."/>
            <person name="Pightling A."/>
            <person name="Rachubinski R."/>
            <person name="Salas D."/>
            <person name="Schlacht A."/>
            <person name="Suga H."/>
            <person name="Archibald J."/>
            <person name="Ball S.G."/>
            <person name="Clark G."/>
            <person name="Dacks J."/>
            <person name="Van Der Giezen M."/>
            <person name="Tsaousis A."/>
            <person name="Roger A."/>
        </authorList>
    </citation>
    <scope>NUCLEOTIDE SEQUENCE [LARGE SCALE GENOMIC DNA]</scope>
    <source>
        <strain evidence="4">ATCC 50177 / NandII</strain>
    </source>
</reference>
<dbReference type="AlphaFoldDB" id="A0A196SIN9"/>
<feature type="region of interest" description="Disordered" evidence="2">
    <location>
        <begin position="1"/>
        <end position="24"/>
    </location>
</feature>
<name>A0A196SIN9_BLAHN</name>
<dbReference type="SUPFAM" id="SSF48452">
    <property type="entry name" value="TPR-like"/>
    <property type="match status" value="1"/>
</dbReference>
<accession>A0A196SIN9</accession>
<dbReference type="OrthoDB" id="440128at2759"/>